<dbReference type="AlphaFoldDB" id="A0A2B7XKR6"/>
<evidence type="ECO:0000256" key="3">
    <source>
        <dbReference type="ARBA" id="ARBA00022692"/>
    </source>
</evidence>
<keyword evidence="2" id="KW-0813">Transport</keyword>
<feature type="transmembrane region" description="Helical" evidence="6">
    <location>
        <begin position="48"/>
        <end position="65"/>
    </location>
</feature>
<dbReference type="GO" id="GO:0016020">
    <property type="term" value="C:membrane"/>
    <property type="evidence" value="ECO:0007669"/>
    <property type="project" value="UniProtKB-SubCell"/>
</dbReference>
<feature type="transmembrane region" description="Helical" evidence="6">
    <location>
        <begin position="280"/>
        <end position="306"/>
    </location>
</feature>
<dbReference type="PROSITE" id="PS50850">
    <property type="entry name" value="MFS"/>
    <property type="match status" value="1"/>
</dbReference>
<gene>
    <name evidence="8" type="ORF">AJ79_05737</name>
</gene>
<evidence type="ECO:0000313" key="8">
    <source>
        <dbReference type="EMBL" id="PGH09208.1"/>
    </source>
</evidence>
<organism evidence="8 9">
    <name type="scientific">Helicocarpus griseus UAMH5409</name>
    <dbReference type="NCBI Taxonomy" id="1447875"/>
    <lineage>
        <taxon>Eukaryota</taxon>
        <taxon>Fungi</taxon>
        <taxon>Dikarya</taxon>
        <taxon>Ascomycota</taxon>
        <taxon>Pezizomycotina</taxon>
        <taxon>Eurotiomycetes</taxon>
        <taxon>Eurotiomycetidae</taxon>
        <taxon>Onygenales</taxon>
        <taxon>Ajellomycetaceae</taxon>
        <taxon>Helicocarpus</taxon>
    </lineage>
</organism>
<evidence type="ECO:0000256" key="5">
    <source>
        <dbReference type="ARBA" id="ARBA00023136"/>
    </source>
</evidence>
<name>A0A2B7XKR6_9EURO</name>
<dbReference type="InterPro" id="IPR036259">
    <property type="entry name" value="MFS_trans_sf"/>
</dbReference>
<feature type="transmembrane region" description="Helical" evidence="6">
    <location>
        <begin position="211"/>
        <end position="231"/>
    </location>
</feature>
<feature type="transmembrane region" description="Helical" evidence="6">
    <location>
        <begin position="345"/>
        <end position="366"/>
    </location>
</feature>
<dbReference type="OrthoDB" id="2962993at2759"/>
<dbReference type="InterPro" id="IPR020846">
    <property type="entry name" value="MFS_dom"/>
</dbReference>
<comment type="subcellular location">
    <subcellularLocation>
        <location evidence="1">Membrane</location>
        <topology evidence="1">Multi-pass membrane protein</topology>
    </subcellularLocation>
</comment>
<dbReference type="SUPFAM" id="SSF103473">
    <property type="entry name" value="MFS general substrate transporter"/>
    <property type="match status" value="1"/>
</dbReference>
<evidence type="ECO:0000259" key="7">
    <source>
        <dbReference type="PROSITE" id="PS50850"/>
    </source>
</evidence>
<evidence type="ECO:0000256" key="6">
    <source>
        <dbReference type="SAM" id="Phobius"/>
    </source>
</evidence>
<keyword evidence="9" id="KW-1185">Reference proteome</keyword>
<sequence length="490" mass="53921">MESKIFQVDSKKDDIDVSENAKDTGSSDGGATEIYIDPVLEQKVMRKFDIFVIPQMVLLVILAYLDRSNIGNARVFGFEEGIGLQGTEFNNLTSLFFVTYVVFEIPWVMSIKKLGANRVLATAIVCWSVVTIGFGFVKNYHQALALRLLLGLFEAGLIPCLTFLISMIYTRQSQAKRVAALYAGSAISGAFGGLIAYGIQTMGDRHGLSAWRWLFIVEGIISLVIGGIAWLTMPKNAVNAWFLNEEEKGLMRARHQRDAIYKGVEEFSWSYVKMAFVDPFIYVASLGLFCSSVPLFGFGLFLPTIIKGLGYDSLQANYLTIPVYVLGTLSLYLCSWVSDKLNRRAIIGGTISLLVVIGYAISVGTANGGAGFFAMFLCAAGIYPYNAILLTWVSNNIKPDHKRSVSVPLFTSLANISGLISSQIYPSSDGPRYITGNSVSLAMEFVAVLCVWGIYFLLRRRNIIKEAMIAKGATDNGKQGDRALDFKYTL</sequence>
<dbReference type="Pfam" id="PF07690">
    <property type="entry name" value="MFS_1"/>
    <property type="match status" value="1"/>
</dbReference>
<keyword evidence="3 6" id="KW-0812">Transmembrane</keyword>
<dbReference type="FunFam" id="1.20.1250.20:FF:000057">
    <property type="entry name" value="MFS general substrate transporter"/>
    <property type="match status" value="1"/>
</dbReference>
<keyword evidence="4 6" id="KW-1133">Transmembrane helix</keyword>
<proteinExistence type="predicted"/>
<comment type="caution">
    <text evidence="8">The sequence shown here is derived from an EMBL/GenBank/DDBJ whole genome shotgun (WGS) entry which is preliminary data.</text>
</comment>
<feature type="transmembrane region" description="Helical" evidence="6">
    <location>
        <begin position="181"/>
        <end position="199"/>
    </location>
</feature>
<evidence type="ECO:0000256" key="2">
    <source>
        <dbReference type="ARBA" id="ARBA00022448"/>
    </source>
</evidence>
<feature type="transmembrane region" description="Helical" evidence="6">
    <location>
        <begin position="89"/>
        <end position="107"/>
    </location>
</feature>
<evidence type="ECO:0000313" key="9">
    <source>
        <dbReference type="Proteomes" id="UP000223968"/>
    </source>
</evidence>
<feature type="transmembrane region" description="Helical" evidence="6">
    <location>
        <begin position="438"/>
        <end position="458"/>
    </location>
</feature>
<feature type="transmembrane region" description="Helical" evidence="6">
    <location>
        <begin position="405"/>
        <end position="426"/>
    </location>
</feature>
<dbReference type="STRING" id="1447875.A0A2B7XKR6"/>
<feature type="transmembrane region" description="Helical" evidence="6">
    <location>
        <begin position="372"/>
        <end position="393"/>
    </location>
</feature>
<dbReference type="PANTHER" id="PTHR43791">
    <property type="entry name" value="PERMEASE-RELATED"/>
    <property type="match status" value="1"/>
</dbReference>
<dbReference type="Gene3D" id="1.20.1250.20">
    <property type="entry name" value="MFS general substrate transporter like domains"/>
    <property type="match status" value="2"/>
</dbReference>
<protein>
    <recommendedName>
        <fullName evidence="7">Major facilitator superfamily (MFS) profile domain-containing protein</fullName>
    </recommendedName>
</protein>
<reference evidence="8 9" key="1">
    <citation type="submission" date="2017-10" db="EMBL/GenBank/DDBJ databases">
        <title>Comparative genomics in systemic dimorphic fungi from Ajellomycetaceae.</title>
        <authorList>
            <person name="Munoz J.F."/>
            <person name="Mcewen J.G."/>
            <person name="Clay O.K."/>
            <person name="Cuomo C.A."/>
        </authorList>
    </citation>
    <scope>NUCLEOTIDE SEQUENCE [LARGE SCALE GENOMIC DNA]</scope>
    <source>
        <strain evidence="8 9">UAMH5409</strain>
    </source>
</reference>
<feature type="transmembrane region" description="Helical" evidence="6">
    <location>
        <begin position="149"/>
        <end position="169"/>
    </location>
</feature>
<dbReference type="InterPro" id="IPR011701">
    <property type="entry name" value="MFS"/>
</dbReference>
<feature type="transmembrane region" description="Helical" evidence="6">
    <location>
        <begin position="119"/>
        <end position="137"/>
    </location>
</feature>
<dbReference type="EMBL" id="PDNB01000094">
    <property type="protein sequence ID" value="PGH09208.1"/>
    <property type="molecule type" value="Genomic_DNA"/>
</dbReference>
<dbReference type="Proteomes" id="UP000223968">
    <property type="component" value="Unassembled WGS sequence"/>
</dbReference>
<accession>A0A2B7XKR6</accession>
<dbReference type="PANTHER" id="PTHR43791:SF24">
    <property type="entry name" value="NICOTINIC ACID PLASMA MEMBRANE TRANSPORTER"/>
    <property type="match status" value="1"/>
</dbReference>
<evidence type="ECO:0000256" key="4">
    <source>
        <dbReference type="ARBA" id="ARBA00022989"/>
    </source>
</evidence>
<feature type="domain" description="Major facilitator superfamily (MFS) profile" evidence="7">
    <location>
        <begin position="52"/>
        <end position="462"/>
    </location>
</feature>
<dbReference type="FunFam" id="1.20.1250.20:FF:000013">
    <property type="entry name" value="MFS general substrate transporter"/>
    <property type="match status" value="1"/>
</dbReference>
<keyword evidence="5 6" id="KW-0472">Membrane</keyword>
<evidence type="ECO:0000256" key="1">
    <source>
        <dbReference type="ARBA" id="ARBA00004141"/>
    </source>
</evidence>
<dbReference type="GO" id="GO:0022857">
    <property type="term" value="F:transmembrane transporter activity"/>
    <property type="evidence" value="ECO:0007669"/>
    <property type="project" value="InterPro"/>
</dbReference>
<feature type="transmembrane region" description="Helical" evidence="6">
    <location>
        <begin position="318"/>
        <end position="338"/>
    </location>
</feature>